<accession>A0A6L2ZU67</accession>
<protein>
    <recommendedName>
        <fullName evidence="5">BspA family leucine-rich repeat surface protein</fullName>
    </recommendedName>
</protein>
<gene>
    <name evidence="3" type="ORF">ikelab_09480</name>
</gene>
<name>A0A6L2ZU67_9LACT</name>
<reference evidence="3 4" key="1">
    <citation type="submission" date="2020-06" db="EMBL/GenBank/DDBJ databases">
        <title>Draft genome sequence of Lactic acid bacteria from Okinawan-style tofu.</title>
        <authorList>
            <person name="Takara I."/>
            <person name="Ikematsu S."/>
        </authorList>
    </citation>
    <scope>NUCLEOTIDE SEQUENCE [LARGE SCALE GENOMIC DNA]</scope>
    <source>
        <strain evidence="4">lg38</strain>
    </source>
</reference>
<evidence type="ECO:0000256" key="2">
    <source>
        <dbReference type="SAM" id="SignalP"/>
    </source>
</evidence>
<dbReference type="AlphaFoldDB" id="A0A6L2ZU67"/>
<dbReference type="InterPro" id="IPR011889">
    <property type="entry name" value="Liste_lipo_26"/>
</dbReference>
<feature type="signal peptide" evidence="2">
    <location>
        <begin position="1"/>
        <end position="26"/>
    </location>
</feature>
<evidence type="ECO:0008006" key="5">
    <source>
        <dbReference type="Google" id="ProtNLM"/>
    </source>
</evidence>
<sequence length="271" mass="29883">MKFINKIFPLFATTLLILNSTSSVLALSGDRNENVHEEQKNEVPISQDKESKPKDLVEVEILEGKGAEDTEEEETSYETQTHGTWGGVDWIFTGTKSLWLTTSGKLGDMSQAPWVDPKTGIKPEDIESVKIVTSVSTGANASKLFSLPNVTEITGLEKLDTRATTQMSYMFAGSRVSQLDLSAFNTSKVSTMTHMFDGAKELRKLNLSSFDTNKSPFMDGMFTGTTLTHLTLGKNFRFRKDADLGSPIGEAGEETTGNWVRDDYQTKGTLQ</sequence>
<dbReference type="RefSeq" id="WP_176490241.1">
    <property type="nucleotide sequence ID" value="NZ_BLXU01000005.1"/>
</dbReference>
<feature type="region of interest" description="Disordered" evidence="1">
    <location>
        <begin position="247"/>
        <end position="271"/>
    </location>
</feature>
<dbReference type="InterPro" id="IPR005046">
    <property type="entry name" value="DUF285"/>
</dbReference>
<dbReference type="NCBIfam" id="TIGR02167">
    <property type="entry name" value="Liste_lipo_26"/>
    <property type="match status" value="2"/>
</dbReference>
<feature type="chain" id="PRO_5026754642" description="BspA family leucine-rich repeat surface protein" evidence="2">
    <location>
        <begin position="27"/>
        <end position="271"/>
    </location>
</feature>
<dbReference type="Pfam" id="PF03382">
    <property type="entry name" value="DUF285"/>
    <property type="match status" value="1"/>
</dbReference>
<comment type="caution">
    <text evidence="3">The sequence shown here is derived from an EMBL/GenBank/DDBJ whole genome shotgun (WGS) entry which is preliminary data.</text>
</comment>
<feature type="region of interest" description="Disordered" evidence="1">
    <location>
        <begin position="32"/>
        <end position="56"/>
    </location>
</feature>
<dbReference type="EMBL" id="BLXU01000005">
    <property type="protein sequence ID" value="GFO51673.1"/>
    <property type="molecule type" value="Genomic_DNA"/>
</dbReference>
<dbReference type="Proteomes" id="UP000504756">
    <property type="component" value="Unassembled WGS sequence"/>
</dbReference>
<proteinExistence type="predicted"/>
<evidence type="ECO:0000313" key="4">
    <source>
        <dbReference type="Proteomes" id="UP000504756"/>
    </source>
</evidence>
<keyword evidence="2" id="KW-0732">Signal</keyword>
<organism evidence="3 4">
    <name type="scientific">Lactococcus garvieae</name>
    <dbReference type="NCBI Taxonomy" id="1363"/>
    <lineage>
        <taxon>Bacteria</taxon>
        <taxon>Bacillati</taxon>
        <taxon>Bacillota</taxon>
        <taxon>Bacilli</taxon>
        <taxon>Lactobacillales</taxon>
        <taxon>Streptococcaceae</taxon>
        <taxon>Lactococcus</taxon>
    </lineage>
</organism>
<evidence type="ECO:0000256" key="1">
    <source>
        <dbReference type="SAM" id="MobiDB-lite"/>
    </source>
</evidence>
<evidence type="ECO:0000313" key="3">
    <source>
        <dbReference type="EMBL" id="GFO51673.1"/>
    </source>
</evidence>